<dbReference type="CDD" id="cd12797">
    <property type="entry name" value="M23_peptidase"/>
    <property type="match status" value="1"/>
</dbReference>
<feature type="chain" id="PRO_5015514177" evidence="3">
    <location>
        <begin position="47"/>
        <end position="468"/>
    </location>
</feature>
<keyword evidence="6" id="KW-1185">Reference proteome</keyword>
<dbReference type="InterPro" id="IPR016047">
    <property type="entry name" value="M23ase_b-sheet_dom"/>
</dbReference>
<organism evidence="5 6">
    <name type="scientific">Rathayibacter caricis DSM 15933</name>
    <dbReference type="NCBI Taxonomy" id="1328867"/>
    <lineage>
        <taxon>Bacteria</taxon>
        <taxon>Bacillati</taxon>
        <taxon>Actinomycetota</taxon>
        <taxon>Actinomycetes</taxon>
        <taxon>Micrococcales</taxon>
        <taxon>Microbacteriaceae</taxon>
        <taxon>Rathayibacter</taxon>
    </lineage>
</organism>
<feature type="domain" description="M23ase beta-sheet core" evidence="4">
    <location>
        <begin position="360"/>
        <end position="455"/>
    </location>
</feature>
<evidence type="ECO:0000256" key="1">
    <source>
        <dbReference type="SAM" id="Coils"/>
    </source>
</evidence>
<dbReference type="InterPro" id="IPR050570">
    <property type="entry name" value="Cell_wall_metabolism_enzyme"/>
</dbReference>
<dbReference type="PANTHER" id="PTHR21666">
    <property type="entry name" value="PEPTIDASE-RELATED"/>
    <property type="match status" value="1"/>
</dbReference>
<feature type="region of interest" description="Disordered" evidence="2">
    <location>
        <begin position="303"/>
        <end position="332"/>
    </location>
</feature>
<accession>A0A2T4UQH3</accession>
<dbReference type="Gene3D" id="2.70.70.10">
    <property type="entry name" value="Glucose Permease (Domain IIA)"/>
    <property type="match status" value="1"/>
</dbReference>
<name>A0A2T4UQH3_9MICO</name>
<dbReference type="GO" id="GO:0004222">
    <property type="term" value="F:metalloendopeptidase activity"/>
    <property type="evidence" value="ECO:0007669"/>
    <property type="project" value="TreeGrafter"/>
</dbReference>
<dbReference type="InterPro" id="IPR011055">
    <property type="entry name" value="Dup_hybrid_motif"/>
</dbReference>
<feature type="coiled-coil region" evidence="1">
    <location>
        <begin position="69"/>
        <end position="96"/>
    </location>
</feature>
<dbReference type="Pfam" id="PF01551">
    <property type="entry name" value="Peptidase_M23"/>
    <property type="match status" value="1"/>
</dbReference>
<proteinExistence type="predicted"/>
<feature type="compositionally biased region" description="Low complexity" evidence="2">
    <location>
        <begin position="303"/>
        <end position="319"/>
    </location>
</feature>
<keyword evidence="3" id="KW-0732">Signal</keyword>
<dbReference type="SUPFAM" id="SSF51261">
    <property type="entry name" value="Duplicated hybrid motif"/>
    <property type="match status" value="1"/>
</dbReference>
<dbReference type="RefSeq" id="WP_107573592.1">
    <property type="nucleotide sequence ID" value="NZ_PZPL01000001.1"/>
</dbReference>
<feature type="signal peptide" evidence="3">
    <location>
        <begin position="1"/>
        <end position="46"/>
    </location>
</feature>
<evidence type="ECO:0000313" key="5">
    <source>
        <dbReference type="EMBL" id="PTL71765.1"/>
    </source>
</evidence>
<evidence type="ECO:0000256" key="3">
    <source>
        <dbReference type="SAM" id="SignalP"/>
    </source>
</evidence>
<protein>
    <submittedName>
        <fullName evidence="5">Cell wall-binding protein</fullName>
    </submittedName>
</protein>
<reference evidence="5 6" key="1">
    <citation type="submission" date="2018-03" db="EMBL/GenBank/DDBJ databases">
        <title>Bacteriophage NCPPB3778 and a type I-E CRISPR drive the evolution of the US Biological Select Agent, Rathayibacter toxicus.</title>
        <authorList>
            <person name="Davis E.W.II."/>
            <person name="Tabima J.F."/>
            <person name="Weisberg A.J."/>
            <person name="Dantas Lopes L."/>
            <person name="Wiseman M.S."/>
            <person name="Wiseman M.S."/>
            <person name="Pupko T."/>
            <person name="Belcher M.S."/>
            <person name="Sechler A.J."/>
            <person name="Tancos M.A."/>
            <person name="Schroeder B.K."/>
            <person name="Murray T.D."/>
            <person name="Luster D.G."/>
            <person name="Schneider W.L."/>
            <person name="Rogers E."/>
            <person name="Andreote F.D."/>
            <person name="Grunwald N.J."/>
            <person name="Putnam M.L."/>
            <person name="Chang J.H."/>
        </authorList>
    </citation>
    <scope>NUCLEOTIDE SEQUENCE [LARGE SCALE GENOMIC DNA]</scope>
    <source>
        <strain evidence="5 6">DSM 15933</strain>
    </source>
</reference>
<feature type="region of interest" description="Disordered" evidence="2">
    <location>
        <begin position="339"/>
        <end position="358"/>
    </location>
</feature>
<evidence type="ECO:0000259" key="4">
    <source>
        <dbReference type="Pfam" id="PF01551"/>
    </source>
</evidence>
<dbReference type="PANTHER" id="PTHR21666:SF270">
    <property type="entry name" value="MUREIN HYDROLASE ACTIVATOR ENVC"/>
    <property type="match status" value="1"/>
</dbReference>
<keyword evidence="1" id="KW-0175">Coiled coil</keyword>
<sequence>MLSLPRRRSPAPSSAAPRLGRLRATALASATLALVAGLLVATPAQAVEYPTWADVEAAKGDTAAAAAQVDSITSLIADLQDEVAAAQQLAEERGAEYFAAQEKFDEAADKAAGLDARATESADEADAASQQAGLLAAQLYRTTGTDLSVNIFLEGESGGSEDLLGRIGNMTKLVERSNAIYEQASTARNTASSLADQAEVARTERERLRQSAEAALAEATAAQQASESVLAEQQQQGIVLEQQLAALRDTESRTVAEYQAGVAAREAERQRKLAEEAAARQAAAEAQRIAAAAARAAAAAAAASRPSSGGSSYTAPAPSAGGGSTAVSDSGWVEPVNGRITGTFGPRSSLSTGGGSTSSYHRGTDLAASCGTPIFAAHSGTVTYAGVFGTYGNWIEINHGEGISTGYAHIIAGGIYVRVGERVEAGQQIASVGSTGASTGCHLHYETRVNGTAVNAQPFMAARGVTLG</sequence>
<dbReference type="EMBL" id="PZPL01000001">
    <property type="protein sequence ID" value="PTL71765.1"/>
    <property type="molecule type" value="Genomic_DNA"/>
</dbReference>
<evidence type="ECO:0000256" key="2">
    <source>
        <dbReference type="SAM" id="MobiDB-lite"/>
    </source>
</evidence>
<feature type="coiled-coil region" evidence="1">
    <location>
        <begin position="191"/>
        <end position="287"/>
    </location>
</feature>
<dbReference type="AlphaFoldDB" id="A0A2T4UQH3"/>
<gene>
    <name evidence="5" type="ORF">C1I63_02155</name>
</gene>
<comment type="caution">
    <text evidence="5">The sequence shown here is derived from an EMBL/GenBank/DDBJ whole genome shotgun (WGS) entry which is preliminary data.</text>
</comment>
<dbReference type="Proteomes" id="UP000241085">
    <property type="component" value="Unassembled WGS sequence"/>
</dbReference>
<evidence type="ECO:0000313" key="6">
    <source>
        <dbReference type="Proteomes" id="UP000241085"/>
    </source>
</evidence>